<sequence length="61" mass="6704">MLRTFPGVGDPGERCTLSNLIESTTSRAILKSVLKVLAEFPFGNFRLLVSGRVVFCYPGKN</sequence>
<evidence type="ECO:0000313" key="2">
    <source>
        <dbReference type="Proteomes" id="UP000828390"/>
    </source>
</evidence>
<dbReference type="AlphaFoldDB" id="A0A9D4L491"/>
<comment type="caution">
    <text evidence="1">The sequence shown here is derived from an EMBL/GenBank/DDBJ whole genome shotgun (WGS) entry which is preliminary data.</text>
</comment>
<proteinExistence type="predicted"/>
<accession>A0A9D4L491</accession>
<evidence type="ECO:0000313" key="1">
    <source>
        <dbReference type="EMBL" id="KAH3851331.1"/>
    </source>
</evidence>
<keyword evidence="2" id="KW-1185">Reference proteome</keyword>
<reference evidence="1" key="1">
    <citation type="journal article" date="2019" name="bioRxiv">
        <title>The Genome of the Zebra Mussel, Dreissena polymorpha: A Resource for Invasive Species Research.</title>
        <authorList>
            <person name="McCartney M.A."/>
            <person name="Auch B."/>
            <person name="Kono T."/>
            <person name="Mallez S."/>
            <person name="Zhang Y."/>
            <person name="Obille A."/>
            <person name="Becker A."/>
            <person name="Abrahante J.E."/>
            <person name="Garbe J."/>
            <person name="Badalamenti J.P."/>
            <person name="Herman A."/>
            <person name="Mangelson H."/>
            <person name="Liachko I."/>
            <person name="Sullivan S."/>
            <person name="Sone E.D."/>
            <person name="Koren S."/>
            <person name="Silverstein K.A.T."/>
            <person name="Beckman K.B."/>
            <person name="Gohl D.M."/>
        </authorList>
    </citation>
    <scope>NUCLEOTIDE SEQUENCE</scope>
    <source>
        <strain evidence="1">Duluth1</strain>
        <tissue evidence="1">Whole animal</tissue>
    </source>
</reference>
<gene>
    <name evidence="1" type="ORF">DPMN_093811</name>
</gene>
<reference evidence="1" key="2">
    <citation type="submission" date="2020-11" db="EMBL/GenBank/DDBJ databases">
        <authorList>
            <person name="McCartney M.A."/>
            <person name="Auch B."/>
            <person name="Kono T."/>
            <person name="Mallez S."/>
            <person name="Becker A."/>
            <person name="Gohl D.M."/>
            <person name="Silverstein K.A.T."/>
            <person name="Koren S."/>
            <person name="Bechman K.B."/>
            <person name="Herman A."/>
            <person name="Abrahante J.E."/>
            <person name="Garbe J."/>
        </authorList>
    </citation>
    <scope>NUCLEOTIDE SEQUENCE</scope>
    <source>
        <strain evidence="1">Duluth1</strain>
        <tissue evidence="1">Whole animal</tissue>
    </source>
</reference>
<dbReference type="Proteomes" id="UP000828390">
    <property type="component" value="Unassembled WGS sequence"/>
</dbReference>
<dbReference type="EMBL" id="JAIWYP010000003">
    <property type="protein sequence ID" value="KAH3851331.1"/>
    <property type="molecule type" value="Genomic_DNA"/>
</dbReference>
<organism evidence="1 2">
    <name type="scientific">Dreissena polymorpha</name>
    <name type="common">Zebra mussel</name>
    <name type="synonym">Mytilus polymorpha</name>
    <dbReference type="NCBI Taxonomy" id="45954"/>
    <lineage>
        <taxon>Eukaryota</taxon>
        <taxon>Metazoa</taxon>
        <taxon>Spiralia</taxon>
        <taxon>Lophotrochozoa</taxon>
        <taxon>Mollusca</taxon>
        <taxon>Bivalvia</taxon>
        <taxon>Autobranchia</taxon>
        <taxon>Heteroconchia</taxon>
        <taxon>Euheterodonta</taxon>
        <taxon>Imparidentia</taxon>
        <taxon>Neoheterodontei</taxon>
        <taxon>Myida</taxon>
        <taxon>Dreissenoidea</taxon>
        <taxon>Dreissenidae</taxon>
        <taxon>Dreissena</taxon>
    </lineage>
</organism>
<name>A0A9D4L491_DREPO</name>
<protein>
    <submittedName>
        <fullName evidence="1">Uncharacterized protein</fullName>
    </submittedName>
</protein>